<organism evidence="1 2">
    <name type="scientific">Xylaria flabelliformis</name>
    <dbReference type="NCBI Taxonomy" id="2512241"/>
    <lineage>
        <taxon>Eukaryota</taxon>
        <taxon>Fungi</taxon>
        <taxon>Dikarya</taxon>
        <taxon>Ascomycota</taxon>
        <taxon>Pezizomycotina</taxon>
        <taxon>Sordariomycetes</taxon>
        <taxon>Xylariomycetidae</taxon>
        <taxon>Xylariales</taxon>
        <taxon>Xylariaceae</taxon>
        <taxon>Xylaria</taxon>
    </lineage>
</organism>
<evidence type="ECO:0000313" key="2">
    <source>
        <dbReference type="Proteomes" id="UP000319160"/>
    </source>
</evidence>
<proteinExistence type="predicted"/>
<comment type="caution">
    <text evidence="1">The sequence shown here is derived from an EMBL/GenBank/DDBJ whole genome shotgun (WGS) entry which is preliminary data.</text>
</comment>
<sequence>MEVEKNKADLSHSIGIWELKGTSRSLVASSSSRSYVHKTVNLSSERKNLLVVFVLHFFEHYLYKLELSVNFAMEIWDDALIQTGLDAISGILSSPNTRDARIKERHVSRSYIDKHHTD</sequence>
<keyword evidence="2" id="KW-1185">Reference proteome</keyword>
<evidence type="ECO:0000313" key="1">
    <source>
        <dbReference type="EMBL" id="TRX88556.1"/>
    </source>
</evidence>
<gene>
    <name evidence="1" type="ORF">FHL15_010507</name>
</gene>
<dbReference type="Proteomes" id="UP000319160">
    <property type="component" value="Unassembled WGS sequence"/>
</dbReference>
<dbReference type="EMBL" id="VFLP01000084">
    <property type="protein sequence ID" value="TRX88556.1"/>
    <property type="molecule type" value="Genomic_DNA"/>
</dbReference>
<reference evidence="2" key="1">
    <citation type="submission" date="2019-06" db="EMBL/GenBank/DDBJ databases">
        <title>Draft genome sequence of the griseofulvin-producing fungus Xylaria cubensis strain G536.</title>
        <authorList>
            <person name="Mead M.E."/>
            <person name="Raja H.A."/>
            <person name="Steenwyk J.L."/>
            <person name="Knowles S.L."/>
            <person name="Oberlies N.H."/>
            <person name="Rokas A."/>
        </authorList>
    </citation>
    <scope>NUCLEOTIDE SEQUENCE [LARGE SCALE GENOMIC DNA]</scope>
    <source>
        <strain evidence="2">G536</strain>
    </source>
</reference>
<protein>
    <submittedName>
        <fullName evidence="1">Uncharacterized protein</fullName>
    </submittedName>
</protein>
<dbReference type="AlphaFoldDB" id="A0A553HKS8"/>
<accession>A0A553HKS8</accession>
<name>A0A553HKS8_9PEZI</name>